<dbReference type="GO" id="GO:0051539">
    <property type="term" value="F:4 iron, 4 sulfur cluster binding"/>
    <property type="evidence" value="ECO:0007669"/>
    <property type="project" value="UniProtKB-KW"/>
</dbReference>
<reference evidence="19 20" key="1">
    <citation type="submission" date="2018-02" db="EMBL/GenBank/DDBJ databases">
        <title>Genome sequencing of Solimonas sp. HR-BB.</title>
        <authorList>
            <person name="Lee Y."/>
            <person name="Jeon C.O."/>
        </authorList>
    </citation>
    <scope>NUCLEOTIDE SEQUENCE [LARGE SCALE GENOMIC DNA]</scope>
    <source>
        <strain evidence="19 20">HR-BB</strain>
    </source>
</reference>
<dbReference type="RefSeq" id="WP_104230219.1">
    <property type="nucleotide sequence ID" value="NZ_PSNW01000004.1"/>
</dbReference>
<dbReference type="SFLD" id="SFLDS00029">
    <property type="entry name" value="Radical_SAM"/>
    <property type="match status" value="1"/>
</dbReference>
<comment type="catalytic activity">
    <reaction evidence="14 15">
        <text>coproporphyrinogen III + 2 S-adenosyl-L-methionine = protoporphyrinogen IX + 2 5'-deoxyadenosine + 2 L-methionine + 2 CO2</text>
        <dbReference type="Rhea" id="RHEA:15425"/>
        <dbReference type="ChEBI" id="CHEBI:16526"/>
        <dbReference type="ChEBI" id="CHEBI:17319"/>
        <dbReference type="ChEBI" id="CHEBI:57307"/>
        <dbReference type="ChEBI" id="CHEBI:57309"/>
        <dbReference type="ChEBI" id="CHEBI:57844"/>
        <dbReference type="ChEBI" id="CHEBI:59789"/>
        <dbReference type="EC" id="1.3.98.3"/>
    </reaction>
</comment>
<evidence type="ECO:0000259" key="18">
    <source>
        <dbReference type="PROSITE" id="PS51918"/>
    </source>
</evidence>
<dbReference type="SFLD" id="SFLDG01065">
    <property type="entry name" value="anaerobic_coproporphyrinogen-I"/>
    <property type="match status" value="1"/>
</dbReference>
<feature type="binding site" evidence="16">
    <location>
        <position position="213"/>
    </location>
    <ligand>
        <name>S-adenosyl-L-methionine</name>
        <dbReference type="ChEBI" id="CHEBI:59789"/>
        <label>2</label>
    </ligand>
</feature>
<gene>
    <name evidence="19" type="primary">hemN</name>
    <name evidence="19" type="ORF">C3942_09900</name>
</gene>
<dbReference type="Gene3D" id="1.10.10.920">
    <property type="match status" value="1"/>
</dbReference>
<evidence type="ECO:0000256" key="7">
    <source>
        <dbReference type="ARBA" id="ARBA00022691"/>
    </source>
</evidence>
<evidence type="ECO:0000256" key="2">
    <source>
        <dbReference type="ARBA" id="ARBA00004785"/>
    </source>
</evidence>
<dbReference type="NCBIfam" id="TIGR00538">
    <property type="entry name" value="hemN"/>
    <property type="match status" value="1"/>
</dbReference>
<evidence type="ECO:0000313" key="20">
    <source>
        <dbReference type="Proteomes" id="UP000238220"/>
    </source>
</evidence>
<comment type="similarity">
    <text evidence="3 15">Belongs to the anaerobic coproporphyrinogen-III oxidase family.</text>
</comment>
<keyword evidence="5 15" id="KW-0004">4Fe-4S</keyword>
<comment type="cofactor">
    <cofactor evidence="15 17">
        <name>[4Fe-4S] cluster</name>
        <dbReference type="ChEBI" id="CHEBI:49883"/>
    </cofactor>
    <text evidence="15 17">Binds 1 [4Fe-4S] cluster. The cluster is coordinated with 3 cysteines and an exchangeable S-adenosyl-L-methionine.</text>
</comment>
<keyword evidence="9 15" id="KW-0560">Oxidoreductase</keyword>
<organism evidence="19 20">
    <name type="scientific">Solimonas fluminis</name>
    <dbReference type="NCBI Taxonomy" id="2086571"/>
    <lineage>
        <taxon>Bacteria</taxon>
        <taxon>Pseudomonadati</taxon>
        <taxon>Pseudomonadota</taxon>
        <taxon>Gammaproteobacteria</taxon>
        <taxon>Nevskiales</taxon>
        <taxon>Nevskiaceae</taxon>
        <taxon>Solimonas</taxon>
    </lineage>
</organism>
<evidence type="ECO:0000256" key="11">
    <source>
        <dbReference type="ARBA" id="ARBA00023014"/>
    </source>
</evidence>
<dbReference type="GO" id="GO:0051989">
    <property type="term" value="F:coproporphyrinogen dehydrogenase activity"/>
    <property type="evidence" value="ECO:0007669"/>
    <property type="project" value="UniProtKB-EC"/>
</dbReference>
<dbReference type="Pfam" id="PF06969">
    <property type="entry name" value="HemN_C"/>
    <property type="match status" value="1"/>
</dbReference>
<feature type="binding site" evidence="16">
    <location>
        <position position="114"/>
    </location>
    <ligand>
        <name>S-adenosyl-L-methionine</name>
        <dbReference type="ChEBI" id="CHEBI:59789"/>
        <label>1</label>
    </ligand>
</feature>
<evidence type="ECO:0000256" key="6">
    <source>
        <dbReference type="ARBA" id="ARBA00022490"/>
    </source>
</evidence>
<evidence type="ECO:0000313" key="19">
    <source>
        <dbReference type="EMBL" id="PPE74331.1"/>
    </source>
</evidence>
<dbReference type="InterPro" id="IPR010723">
    <property type="entry name" value="HemN_C"/>
</dbReference>
<feature type="domain" description="Radical SAM core" evidence="18">
    <location>
        <begin position="48"/>
        <end position="287"/>
    </location>
</feature>
<keyword evidence="6 15" id="KW-0963">Cytoplasm</keyword>
<dbReference type="InterPro" id="IPR004558">
    <property type="entry name" value="Coprogen_oxidase_HemN"/>
</dbReference>
<dbReference type="GO" id="GO:0004109">
    <property type="term" value="F:coproporphyrinogen oxidase activity"/>
    <property type="evidence" value="ECO:0007669"/>
    <property type="project" value="InterPro"/>
</dbReference>
<feature type="binding site" evidence="16">
    <location>
        <position position="188"/>
    </location>
    <ligand>
        <name>S-adenosyl-L-methionine</name>
        <dbReference type="ChEBI" id="CHEBI:59789"/>
        <label>2</label>
    </ligand>
</feature>
<comment type="subunit">
    <text evidence="4">Monomer.</text>
</comment>
<dbReference type="GO" id="GO:0005737">
    <property type="term" value="C:cytoplasm"/>
    <property type="evidence" value="ECO:0007669"/>
    <property type="project" value="UniProtKB-SubCell"/>
</dbReference>
<dbReference type="InterPro" id="IPR007197">
    <property type="entry name" value="rSAM"/>
</dbReference>
<dbReference type="PIRSF" id="PIRSF000167">
    <property type="entry name" value="HemN"/>
    <property type="match status" value="1"/>
</dbReference>
<evidence type="ECO:0000256" key="1">
    <source>
        <dbReference type="ARBA" id="ARBA00004496"/>
    </source>
</evidence>
<dbReference type="SMART" id="SM00729">
    <property type="entry name" value="Elp3"/>
    <property type="match status" value="1"/>
</dbReference>
<dbReference type="InterPro" id="IPR034505">
    <property type="entry name" value="Coproporphyrinogen-III_oxidase"/>
</dbReference>
<keyword evidence="10 15" id="KW-0408">Iron</keyword>
<keyword evidence="7 15" id="KW-0949">S-adenosyl-L-methionine</keyword>
<name>A0A2S5TH97_9GAMM</name>
<evidence type="ECO:0000256" key="16">
    <source>
        <dbReference type="PIRSR" id="PIRSR000167-1"/>
    </source>
</evidence>
<evidence type="ECO:0000256" key="13">
    <source>
        <dbReference type="ARBA" id="ARBA00024295"/>
    </source>
</evidence>
<dbReference type="UniPathway" id="UPA00251">
    <property type="reaction ID" value="UER00323"/>
</dbReference>
<dbReference type="FunFam" id="1.10.10.920:FF:000001">
    <property type="entry name" value="Coproporphyrinogen-III oxidase"/>
    <property type="match status" value="1"/>
</dbReference>
<feature type="binding site" evidence="16">
    <location>
        <begin position="115"/>
        <end position="116"/>
    </location>
    <ligand>
        <name>S-adenosyl-L-methionine</name>
        <dbReference type="ChEBI" id="CHEBI:59789"/>
        <label>2</label>
    </ligand>
</feature>
<comment type="caution">
    <text evidence="19">The sequence shown here is derived from an EMBL/GenBank/DDBJ whole genome shotgun (WGS) entry which is preliminary data.</text>
</comment>
<dbReference type="GO" id="GO:0006782">
    <property type="term" value="P:protoporphyrinogen IX biosynthetic process"/>
    <property type="evidence" value="ECO:0007669"/>
    <property type="project" value="UniProtKB-UniPathway"/>
</dbReference>
<feature type="binding site" evidence="16">
    <location>
        <position position="176"/>
    </location>
    <ligand>
        <name>S-adenosyl-L-methionine</name>
        <dbReference type="ChEBI" id="CHEBI:59789"/>
        <label>2</label>
    </ligand>
</feature>
<feature type="binding site" evidence="16">
    <location>
        <begin position="69"/>
        <end position="71"/>
    </location>
    <ligand>
        <name>S-adenosyl-L-methionine</name>
        <dbReference type="ChEBI" id="CHEBI:59789"/>
        <label>2</label>
    </ligand>
</feature>
<accession>A0A2S5TH97</accession>
<comment type="subcellular location">
    <subcellularLocation>
        <location evidence="1 15">Cytoplasm</location>
    </subcellularLocation>
</comment>
<dbReference type="SUPFAM" id="SSF102114">
    <property type="entry name" value="Radical SAM enzymes"/>
    <property type="match status" value="1"/>
</dbReference>
<dbReference type="PROSITE" id="PS51918">
    <property type="entry name" value="RADICAL_SAM"/>
    <property type="match status" value="1"/>
</dbReference>
<evidence type="ECO:0000256" key="8">
    <source>
        <dbReference type="ARBA" id="ARBA00022723"/>
    </source>
</evidence>
<dbReference type="EMBL" id="PSNW01000004">
    <property type="protein sequence ID" value="PPE74331.1"/>
    <property type="molecule type" value="Genomic_DNA"/>
</dbReference>
<feature type="binding site" evidence="16">
    <location>
        <position position="57"/>
    </location>
    <ligand>
        <name>S-adenosyl-L-methionine</name>
        <dbReference type="ChEBI" id="CHEBI:59789"/>
        <label>1</label>
    </ligand>
</feature>
<dbReference type="OrthoDB" id="9808022at2"/>
<sequence>MNDAHAFDPQLLRRYDRAGPRYTSYPSAAQFSTAFGRNDYEAALARAHHRGGPLSVYVHVPFCESPCFYCACNRVVTRQKAMAATYLERLLQEIGLHARKLGARRSIRQLHLGGGTPTSFDSEQLGRLMAELDRSFGLVDDPGREYSIEIDPRRLGPDTIADLAAMGFNRISIGVQDFDPAVQKAVNRLQSFEETRDAVVQARNYRMRSVGMDLICGLPRQTEQGFAETLDRAILLLPDRVSLYSYAHLPRQFKAQQRIDPRELPDAGLKLRLMRLAIERLCAAGYRYIGMDHFARPTDELARAAAAGRLQRNFQGYSTGAGLDLIGLGVSAISRVDGCYAQNARQLNAYYAQLDHGHLPVERGLSPTADDRLRAELIESLMCRCAVEFSGLEWKHGIRFREYFASELAALEPMARDGLLRVAETRLEVTPAGRYLLRAIAMVFDAYQAAAPGQQVRHSRVI</sequence>
<evidence type="ECO:0000256" key="4">
    <source>
        <dbReference type="ARBA" id="ARBA00011245"/>
    </source>
</evidence>
<feature type="binding site" evidence="17">
    <location>
        <position position="67"/>
    </location>
    <ligand>
        <name>[4Fe-4S] cluster</name>
        <dbReference type="ChEBI" id="CHEBI:49883"/>
        <note>4Fe-4S-S-AdoMet</note>
    </ligand>
</feature>
<dbReference type="InterPro" id="IPR006638">
    <property type="entry name" value="Elp3/MiaA/NifB-like_rSAM"/>
</dbReference>
<dbReference type="Gene3D" id="3.80.30.20">
    <property type="entry name" value="tm_1862 like domain"/>
    <property type="match status" value="1"/>
</dbReference>
<dbReference type="InterPro" id="IPR023404">
    <property type="entry name" value="rSAM_horseshoe"/>
</dbReference>
<evidence type="ECO:0000256" key="12">
    <source>
        <dbReference type="ARBA" id="ARBA00023244"/>
    </source>
</evidence>
<evidence type="ECO:0000256" key="9">
    <source>
        <dbReference type="ARBA" id="ARBA00023002"/>
    </source>
</evidence>
<comment type="function">
    <text evidence="13">Involved in the heme biosynthesis. Catalyzes the anaerobic oxidative decarboxylation of propionate groups of rings A and B of coproporphyrinogen III to yield the vinyl groups in protoporphyrinogen IX.</text>
</comment>
<keyword evidence="8 15" id="KW-0479">Metal-binding</keyword>
<dbReference type="Pfam" id="PF04055">
    <property type="entry name" value="Radical_SAM"/>
    <property type="match status" value="1"/>
</dbReference>
<dbReference type="EC" id="1.3.98.3" evidence="15"/>
<evidence type="ECO:0000256" key="10">
    <source>
        <dbReference type="ARBA" id="ARBA00023004"/>
    </source>
</evidence>
<dbReference type="SFLD" id="SFLDG01082">
    <property type="entry name" value="B12-binding_domain_containing"/>
    <property type="match status" value="1"/>
</dbReference>
<dbReference type="AlphaFoldDB" id="A0A2S5TH97"/>
<feature type="binding site" evidence="16">
    <location>
        <position position="149"/>
    </location>
    <ligand>
        <name>S-adenosyl-L-methionine</name>
        <dbReference type="ChEBI" id="CHEBI:59789"/>
        <label>1</label>
    </ligand>
</feature>
<evidence type="ECO:0000256" key="15">
    <source>
        <dbReference type="PIRNR" id="PIRNR000167"/>
    </source>
</evidence>
<dbReference type="CDD" id="cd01335">
    <property type="entry name" value="Radical_SAM"/>
    <property type="match status" value="1"/>
</dbReference>
<comment type="pathway">
    <text evidence="2 15">Porphyrin-containing compound metabolism; protoporphyrin-IX biosynthesis; protoporphyrinogen-IX from coproporphyrinogen-III (AdoMet route): step 1/1.</text>
</comment>
<feature type="binding site" evidence="16">
    <location>
        <position position="333"/>
    </location>
    <ligand>
        <name>S-adenosyl-L-methionine</name>
        <dbReference type="ChEBI" id="CHEBI:59789"/>
        <label>1</label>
    </ligand>
</feature>
<dbReference type="Proteomes" id="UP000238220">
    <property type="component" value="Unassembled WGS sequence"/>
</dbReference>
<keyword evidence="20" id="KW-1185">Reference proteome</keyword>
<evidence type="ECO:0000256" key="14">
    <source>
        <dbReference type="ARBA" id="ARBA00048321"/>
    </source>
</evidence>
<evidence type="ECO:0000256" key="3">
    <source>
        <dbReference type="ARBA" id="ARBA00005493"/>
    </source>
</evidence>
<dbReference type="GO" id="GO:0046872">
    <property type="term" value="F:metal ion binding"/>
    <property type="evidence" value="ECO:0007669"/>
    <property type="project" value="UniProtKB-KW"/>
</dbReference>
<dbReference type="PANTHER" id="PTHR13932:SF6">
    <property type="entry name" value="OXYGEN-INDEPENDENT COPROPORPHYRINOGEN III OXIDASE"/>
    <property type="match status" value="1"/>
</dbReference>
<proteinExistence type="inferred from homology"/>
<protein>
    <recommendedName>
        <fullName evidence="15">Coproporphyrinogen-III oxidase</fullName>
        <ecNumber evidence="15">1.3.98.3</ecNumber>
    </recommendedName>
</protein>
<feature type="binding site" evidence="17">
    <location>
        <position position="70"/>
    </location>
    <ligand>
        <name>[4Fe-4S] cluster</name>
        <dbReference type="ChEBI" id="CHEBI:49883"/>
        <note>4Fe-4S-S-AdoMet</note>
    </ligand>
</feature>
<dbReference type="InterPro" id="IPR058240">
    <property type="entry name" value="rSAM_sf"/>
</dbReference>
<keyword evidence="11 15" id="KW-0411">Iron-sulfur</keyword>
<dbReference type="PANTHER" id="PTHR13932">
    <property type="entry name" value="COPROPORPHYRINIGEN III OXIDASE"/>
    <property type="match status" value="1"/>
</dbReference>
<evidence type="ECO:0000256" key="17">
    <source>
        <dbReference type="PIRSR" id="PIRSR000167-2"/>
    </source>
</evidence>
<evidence type="ECO:0000256" key="5">
    <source>
        <dbReference type="ARBA" id="ARBA00022485"/>
    </source>
</evidence>
<keyword evidence="12 15" id="KW-0627">Porphyrin biosynthesis</keyword>
<feature type="binding site" evidence="17">
    <location>
        <position position="63"/>
    </location>
    <ligand>
        <name>[4Fe-4S] cluster</name>
        <dbReference type="ChEBI" id="CHEBI:49883"/>
        <note>4Fe-4S-S-AdoMet</note>
    </ligand>
</feature>
<feature type="binding site" evidence="16">
    <location>
        <position position="247"/>
    </location>
    <ligand>
        <name>S-adenosyl-L-methionine</name>
        <dbReference type="ChEBI" id="CHEBI:59789"/>
        <label>2</label>
    </ligand>
</feature>